<dbReference type="Pfam" id="PF13302">
    <property type="entry name" value="Acetyltransf_3"/>
    <property type="match status" value="1"/>
</dbReference>
<evidence type="ECO:0000313" key="3">
    <source>
        <dbReference type="Proteomes" id="UP001163714"/>
    </source>
</evidence>
<organism evidence="2 3">
    <name type="scientific">Shewanella subflava</name>
    <dbReference type="NCBI Taxonomy" id="2986476"/>
    <lineage>
        <taxon>Bacteria</taxon>
        <taxon>Pseudomonadati</taxon>
        <taxon>Pseudomonadota</taxon>
        <taxon>Gammaproteobacteria</taxon>
        <taxon>Alteromonadales</taxon>
        <taxon>Shewanellaceae</taxon>
        <taxon>Shewanella</taxon>
    </lineage>
</organism>
<keyword evidence="3" id="KW-1185">Reference proteome</keyword>
<sequence>MVDYHQFISEKITETNRLILRPFTEEDIPALFLMNSLPEMLTYIPMEPFTEESQAADIYHNVILADYAKHGFGRWAVHHKQDNKVIGFCGPKFLPEFDKVELGYRYFPEYWGKGIGYEAAQAAVDTFQPRFNIDLFIALILHGNQGSEGVAKKVGMSLFDQSEYLGHKVHVYQRKFK</sequence>
<dbReference type="EMBL" id="JAPDMX010000031">
    <property type="protein sequence ID" value="MCW3173873.1"/>
    <property type="molecule type" value="Genomic_DNA"/>
</dbReference>
<dbReference type="Proteomes" id="UP001163714">
    <property type="component" value="Unassembled WGS sequence"/>
</dbReference>
<dbReference type="InterPro" id="IPR051531">
    <property type="entry name" value="N-acetyltransferase"/>
</dbReference>
<proteinExistence type="predicted"/>
<dbReference type="InterPro" id="IPR016181">
    <property type="entry name" value="Acyl_CoA_acyltransferase"/>
</dbReference>
<dbReference type="PROSITE" id="PS51186">
    <property type="entry name" value="GNAT"/>
    <property type="match status" value="1"/>
</dbReference>
<reference evidence="2" key="1">
    <citation type="submission" date="2022-10" db="EMBL/GenBank/DDBJ databases">
        <title>Shewanella flava sp. nov, isolated from the estuary of the Fenhe River into the Yellow River.</title>
        <authorList>
            <person name="Li Y."/>
        </authorList>
    </citation>
    <scope>NUCLEOTIDE SEQUENCE</scope>
    <source>
        <strain evidence="2">FYR11-62</strain>
    </source>
</reference>
<comment type="caution">
    <text evidence="2">The sequence shown here is derived from an EMBL/GenBank/DDBJ whole genome shotgun (WGS) entry which is preliminary data.</text>
</comment>
<dbReference type="PANTHER" id="PTHR43792:SF1">
    <property type="entry name" value="N-ACETYLTRANSFERASE DOMAIN-CONTAINING PROTEIN"/>
    <property type="match status" value="1"/>
</dbReference>
<feature type="domain" description="N-acetyltransferase" evidence="1">
    <location>
        <begin position="18"/>
        <end position="177"/>
    </location>
</feature>
<evidence type="ECO:0000313" key="2">
    <source>
        <dbReference type="EMBL" id="MCW3173873.1"/>
    </source>
</evidence>
<gene>
    <name evidence="2" type="ORF">OHT75_15440</name>
</gene>
<dbReference type="RefSeq" id="WP_264728242.1">
    <property type="nucleotide sequence ID" value="NZ_JAPDMX010000031.1"/>
</dbReference>
<protein>
    <submittedName>
        <fullName evidence="2">GNAT family N-acetyltransferase</fullName>
    </submittedName>
</protein>
<dbReference type="Gene3D" id="3.40.630.30">
    <property type="match status" value="1"/>
</dbReference>
<dbReference type="PANTHER" id="PTHR43792">
    <property type="entry name" value="GNAT FAMILY, PUTATIVE (AFU_ORTHOLOGUE AFUA_3G00765)-RELATED-RELATED"/>
    <property type="match status" value="1"/>
</dbReference>
<accession>A0ABT3IDD7</accession>
<dbReference type="SUPFAM" id="SSF55729">
    <property type="entry name" value="Acyl-CoA N-acyltransferases (Nat)"/>
    <property type="match status" value="1"/>
</dbReference>
<dbReference type="InterPro" id="IPR000182">
    <property type="entry name" value="GNAT_dom"/>
</dbReference>
<evidence type="ECO:0000259" key="1">
    <source>
        <dbReference type="PROSITE" id="PS51186"/>
    </source>
</evidence>
<name>A0ABT3IDD7_9GAMM</name>